<comment type="caution">
    <text evidence="1">The sequence shown here is derived from an EMBL/GenBank/DDBJ whole genome shotgun (WGS) entry which is preliminary data.</text>
</comment>
<accession>A0AAD5FHG3</accession>
<dbReference type="AlphaFoldDB" id="A0AAD5FHG3"/>
<keyword evidence="2" id="KW-1185">Reference proteome</keyword>
<gene>
    <name evidence="1" type="ORF">C0J50_23259</name>
</gene>
<name>A0AAD5FHG3_SILAS</name>
<feature type="non-terminal residue" evidence="1">
    <location>
        <position position="1"/>
    </location>
</feature>
<feature type="non-terminal residue" evidence="1">
    <location>
        <position position="81"/>
    </location>
</feature>
<dbReference type="Proteomes" id="UP001205998">
    <property type="component" value="Unassembled WGS sequence"/>
</dbReference>
<reference evidence="1" key="1">
    <citation type="submission" date="2018-07" db="EMBL/GenBank/DDBJ databases">
        <title>Comparative genomics of catfishes provides insights into carnivory and benthic adaptation.</title>
        <authorList>
            <person name="Zhang Y."/>
            <person name="Wang D."/>
            <person name="Peng Z."/>
            <person name="Zheng S."/>
            <person name="Shao F."/>
            <person name="Tao W."/>
        </authorList>
    </citation>
    <scope>NUCLEOTIDE SEQUENCE</scope>
    <source>
        <strain evidence="1">Chongqing</strain>
    </source>
</reference>
<proteinExistence type="predicted"/>
<dbReference type="EMBL" id="MU551707">
    <property type="protein sequence ID" value="KAI5617006.1"/>
    <property type="molecule type" value="Genomic_DNA"/>
</dbReference>
<evidence type="ECO:0000313" key="2">
    <source>
        <dbReference type="Proteomes" id="UP001205998"/>
    </source>
</evidence>
<organism evidence="1 2">
    <name type="scientific">Silurus asotus</name>
    <name type="common">Amur catfish</name>
    <name type="synonym">Parasilurus asotus</name>
    <dbReference type="NCBI Taxonomy" id="30991"/>
    <lineage>
        <taxon>Eukaryota</taxon>
        <taxon>Metazoa</taxon>
        <taxon>Chordata</taxon>
        <taxon>Craniata</taxon>
        <taxon>Vertebrata</taxon>
        <taxon>Euteleostomi</taxon>
        <taxon>Actinopterygii</taxon>
        <taxon>Neopterygii</taxon>
        <taxon>Teleostei</taxon>
        <taxon>Ostariophysi</taxon>
        <taxon>Siluriformes</taxon>
        <taxon>Siluridae</taxon>
        <taxon>Silurus</taxon>
    </lineage>
</organism>
<sequence length="81" mass="8999">RVEYKVLLFVCKAINGLAPPSLAELLKVYQPARTLRSSGHTSLVAPKCNYKMFGGRSFAVQGPKLWNTLPAHIEHNEFVST</sequence>
<protein>
    <submittedName>
        <fullName evidence="1">Uncharacterized protein</fullName>
    </submittedName>
</protein>
<evidence type="ECO:0000313" key="1">
    <source>
        <dbReference type="EMBL" id="KAI5617006.1"/>
    </source>
</evidence>